<dbReference type="AlphaFoldDB" id="A0A8H4TSE8"/>
<evidence type="ECO:0000256" key="4">
    <source>
        <dbReference type="ARBA" id="ARBA00023136"/>
    </source>
</evidence>
<dbReference type="Proteomes" id="UP000622797">
    <property type="component" value="Unassembled WGS sequence"/>
</dbReference>
<dbReference type="GO" id="GO:0046873">
    <property type="term" value="F:metal ion transmembrane transporter activity"/>
    <property type="evidence" value="ECO:0007669"/>
    <property type="project" value="InterPro"/>
</dbReference>
<feature type="transmembrane region" description="Helical" evidence="5">
    <location>
        <begin position="454"/>
        <end position="475"/>
    </location>
</feature>
<dbReference type="Gene3D" id="1.20.58.340">
    <property type="entry name" value="Magnesium transport protein CorA, transmembrane region"/>
    <property type="match status" value="1"/>
</dbReference>
<dbReference type="InterPro" id="IPR045863">
    <property type="entry name" value="CorA_TM1_TM2"/>
</dbReference>
<evidence type="ECO:0000256" key="5">
    <source>
        <dbReference type="SAM" id="Phobius"/>
    </source>
</evidence>
<dbReference type="InterPro" id="IPR002523">
    <property type="entry name" value="MgTranspt_CorA/ZnTranspt_ZntB"/>
</dbReference>
<keyword evidence="7" id="KW-1185">Reference proteome</keyword>
<protein>
    <submittedName>
        <fullName evidence="6">Uncharacterized protein</fullName>
    </submittedName>
</protein>
<gene>
    <name evidence="6" type="ORF">FSARC_8819</name>
</gene>
<dbReference type="GO" id="GO:0016020">
    <property type="term" value="C:membrane"/>
    <property type="evidence" value="ECO:0007669"/>
    <property type="project" value="UniProtKB-SubCell"/>
</dbReference>
<dbReference type="SUPFAM" id="SSF144083">
    <property type="entry name" value="Magnesium transport protein CorA, transmembrane region"/>
    <property type="match status" value="1"/>
</dbReference>
<dbReference type="Pfam" id="PF01544">
    <property type="entry name" value="CorA"/>
    <property type="match status" value="1"/>
</dbReference>
<sequence length="499" mass="56530">MRRHSLPEVQRLRQAPRPFVPRLASSFKDVERREIVPSQYPTADQDSFVPSLIDIPYIQGVLANTENFAQNSSCEIFELRSSAPDTAAGHWLEAADDADVQRFLQTTLTNTENGSVRLRVVFCTLATHSQTSFGHKLSLSRSVTLQLLTSLDICPHFCKSLLGEPDYWAPLEVHSRSSQSQIRSSVFAFQHPRYTIHVRQQPCSIYIGYDAVRDVTTYVVSSGEQELYVERTKARLKDYFGKILTEPANVGPEAFDPFLVQSILCQESLLAARQPITELRHRLYDVLDVVGEYSKEPFDRSNLKEMTNKLHKVSQDADSLAVSVEMGLMIAQNSSRGWNAIRSSSLTRSKFGGSTVGDSLDYIARSLESQLRWLQSYKSRKDIAMNLVFNLVTQQDSETSTSIARDTKDDSASMKIIAVLTMIFLPATAVATFFGMSLFDVRDDGTLHVSKLTWLYAVVTVLLTVTIFLFWLYWYSILRAVSNWRERQRKSLLDSKDMV</sequence>
<keyword evidence="2 5" id="KW-0812">Transmembrane</keyword>
<evidence type="ECO:0000313" key="7">
    <source>
        <dbReference type="Proteomes" id="UP000622797"/>
    </source>
</evidence>
<accession>A0A8H4TSE8</accession>
<organism evidence="6 7">
    <name type="scientific">Fusarium sarcochroum</name>
    <dbReference type="NCBI Taxonomy" id="1208366"/>
    <lineage>
        <taxon>Eukaryota</taxon>
        <taxon>Fungi</taxon>
        <taxon>Dikarya</taxon>
        <taxon>Ascomycota</taxon>
        <taxon>Pezizomycotina</taxon>
        <taxon>Sordariomycetes</taxon>
        <taxon>Hypocreomycetidae</taxon>
        <taxon>Hypocreales</taxon>
        <taxon>Nectriaceae</taxon>
        <taxon>Fusarium</taxon>
        <taxon>Fusarium lateritium species complex</taxon>
    </lineage>
</organism>
<evidence type="ECO:0000256" key="2">
    <source>
        <dbReference type="ARBA" id="ARBA00022692"/>
    </source>
</evidence>
<dbReference type="EMBL" id="JABEXW010000493">
    <property type="protein sequence ID" value="KAF4963143.1"/>
    <property type="molecule type" value="Genomic_DNA"/>
</dbReference>
<evidence type="ECO:0000256" key="1">
    <source>
        <dbReference type="ARBA" id="ARBA00004141"/>
    </source>
</evidence>
<keyword evidence="4 5" id="KW-0472">Membrane</keyword>
<feature type="transmembrane region" description="Helical" evidence="5">
    <location>
        <begin position="416"/>
        <end position="434"/>
    </location>
</feature>
<name>A0A8H4TSE8_9HYPO</name>
<keyword evidence="3 5" id="KW-1133">Transmembrane helix</keyword>
<reference evidence="6" key="1">
    <citation type="journal article" date="2020" name="BMC Genomics">
        <title>Correction to: Identification and distribution of gene clusters required for synthesis of sphingolipid metabolism inhibitors in diverse species of the filamentous fungus Fusarium.</title>
        <authorList>
            <person name="Kim H.S."/>
            <person name="Lohmar J.M."/>
            <person name="Busman M."/>
            <person name="Brown D.W."/>
            <person name="Naumann T.A."/>
            <person name="Divon H.H."/>
            <person name="Lysoe E."/>
            <person name="Uhlig S."/>
            <person name="Proctor R.H."/>
        </authorList>
    </citation>
    <scope>NUCLEOTIDE SEQUENCE</scope>
    <source>
        <strain evidence="6">NRRL 20472</strain>
    </source>
</reference>
<comment type="subcellular location">
    <subcellularLocation>
        <location evidence="1">Membrane</location>
        <topology evidence="1">Multi-pass membrane protein</topology>
    </subcellularLocation>
</comment>
<dbReference type="OrthoDB" id="5128815at2759"/>
<reference evidence="6" key="2">
    <citation type="submission" date="2020-05" db="EMBL/GenBank/DDBJ databases">
        <authorList>
            <person name="Kim H.-S."/>
            <person name="Proctor R.H."/>
            <person name="Brown D.W."/>
        </authorList>
    </citation>
    <scope>NUCLEOTIDE SEQUENCE</scope>
    <source>
        <strain evidence="6">NRRL 20472</strain>
    </source>
</reference>
<evidence type="ECO:0000256" key="3">
    <source>
        <dbReference type="ARBA" id="ARBA00022989"/>
    </source>
</evidence>
<comment type="caution">
    <text evidence="6">The sequence shown here is derived from an EMBL/GenBank/DDBJ whole genome shotgun (WGS) entry which is preliminary data.</text>
</comment>
<proteinExistence type="predicted"/>
<evidence type="ECO:0000313" key="6">
    <source>
        <dbReference type="EMBL" id="KAF4963143.1"/>
    </source>
</evidence>